<dbReference type="Gene3D" id="3.30.310.20">
    <property type="entry name" value="DNA-3-methyladenine glycosylase AlkA, N-terminal domain"/>
    <property type="match status" value="1"/>
</dbReference>
<evidence type="ECO:0000256" key="2">
    <source>
        <dbReference type="ARBA" id="ARBA00010817"/>
    </source>
</evidence>
<comment type="caution">
    <text evidence="8">The sequence shown here is derived from an EMBL/GenBank/DDBJ whole genome shotgun (WGS) entry which is preliminary data.</text>
</comment>
<evidence type="ECO:0000256" key="4">
    <source>
        <dbReference type="ARBA" id="ARBA00022763"/>
    </source>
</evidence>
<gene>
    <name evidence="8" type="ORF">ACFO4N_02730</name>
</gene>
<keyword evidence="4" id="KW-0227">DNA damage</keyword>
<evidence type="ECO:0000256" key="6">
    <source>
        <dbReference type="ARBA" id="ARBA00023204"/>
    </source>
</evidence>
<dbReference type="Pfam" id="PF00730">
    <property type="entry name" value="HhH-GPD"/>
    <property type="match status" value="1"/>
</dbReference>
<evidence type="ECO:0000256" key="5">
    <source>
        <dbReference type="ARBA" id="ARBA00022801"/>
    </source>
</evidence>
<dbReference type="InterPro" id="IPR000035">
    <property type="entry name" value="Alkylbase_DNA_glycsylse_CS"/>
</dbReference>
<name>A0ABV9GKD1_9BACL</name>
<comment type="catalytic activity">
    <reaction evidence="1">
        <text>Hydrolysis of alkylated DNA, releasing 3-methyladenine, 3-methylguanine, 7-methylguanine and 7-methyladenine.</text>
        <dbReference type="EC" id="3.2.2.21"/>
    </reaction>
</comment>
<dbReference type="InterPro" id="IPR037046">
    <property type="entry name" value="AlkA_N_sf"/>
</dbReference>
<dbReference type="InterPro" id="IPR003265">
    <property type="entry name" value="HhH-GPD_domain"/>
</dbReference>
<protein>
    <recommendedName>
        <fullName evidence="3">DNA-3-methyladenine glycosylase II</fullName>
        <ecNumber evidence="3">3.2.2.21</ecNumber>
    </recommendedName>
</protein>
<dbReference type="SUPFAM" id="SSF48150">
    <property type="entry name" value="DNA-glycosylase"/>
    <property type="match status" value="1"/>
</dbReference>
<dbReference type="InterPro" id="IPR023170">
    <property type="entry name" value="HhH_base_excis_C"/>
</dbReference>
<sequence>MTIQNDKIYRALAIGSTPLLVEISADRQTLTIRFLSPCQPECDEEILAVERYIRDWFDMDTNLEPFYELAQRDPLLKDPVSRFFGLRLMGIPDLFEALAWAIIGQQINLAFAYTLKRRLVERFGTSIDWQGQKHWIFPKAENIATLEVDELTDLKMTVKKSEYLIDVARLIVNGEVSKEKLLASDFQSAEKTLLNIRGIGPWTANYVLMRCLRYHEAFPIDDVGLQNALKAVLGKEKKPTKEEIRNYAAAWRNWESYATFYLWRILY</sequence>
<dbReference type="Proteomes" id="UP001596022">
    <property type="component" value="Unassembled WGS sequence"/>
</dbReference>
<dbReference type="EC" id="3.2.2.21" evidence="3"/>
<evidence type="ECO:0000313" key="9">
    <source>
        <dbReference type="Proteomes" id="UP001596022"/>
    </source>
</evidence>
<evidence type="ECO:0000313" key="8">
    <source>
        <dbReference type="EMBL" id="MFC4617640.1"/>
    </source>
</evidence>
<accession>A0ABV9GKD1</accession>
<dbReference type="InterPro" id="IPR051912">
    <property type="entry name" value="Alkylbase_DNA_Glycosylase/TA"/>
</dbReference>
<dbReference type="InterPro" id="IPR012904">
    <property type="entry name" value="OGG_N"/>
</dbReference>
<comment type="similarity">
    <text evidence="2">Belongs to the alkylbase DNA glycosidase AlkA family.</text>
</comment>
<reference evidence="9" key="1">
    <citation type="journal article" date="2019" name="Int. J. Syst. Evol. Microbiol.">
        <title>The Global Catalogue of Microorganisms (GCM) 10K type strain sequencing project: providing services to taxonomists for standard genome sequencing and annotation.</title>
        <authorList>
            <consortium name="The Broad Institute Genomics Platform"/>
            <consortium name="The Broad Institute Genome Sequencing Center for Infectious Disease"/>
            <person name="Wu L."/>
            <person name="Ma J."/>
        </authorList>
    </citation>
    <scope>NUCLEOTIDE SEQUENCE [LARGE SCALE GENOMIC DNA]</scope>
    <source>
        <strain evidence="9">CGMCC 1.16306</strain>
    </source>
</reference>
<dbReference type="Gene3D" id="1.10.1670.10">
    <property type="entry name" value="Helix-hairpin-Helix base-excision DNA repair enzymes (C-terminal)"/>
    <property type="match status" value="1"/>
</dbReference>
<dbReference type="Pfam" id="PF07934">
    <property type="entry name" value="OGG_N"/>
    <property type="match status" value="1"/>
</dbReference>
<dbReference type="PANTHER" id="PTHR43003">
    <property type="entry name" value="DNA-3-METHYLADENINE GLYCOSYLASE"/>
    <property type="match status" value="1"/>
</dbReference>
<keyword evidence="5" id="KW-0378">Hydrolase</keyword>
<dbReference type="SMART" id="SM00478">
    <property type="entry name" value="ENDO3c"/>
    <property type="match status" value="1"/>
</dbReference>
<keyword evidence="6" id="KW-0234">DNA repair</keyword>
<dbReference type="InterPro" id="IPR011257">
    <property type="entry name" value="DNA_glycosylase"/>
</dbReference>
<organism evidence="8 9">
    <name type="scientific">Camelliibacillus cellulosilyticus</name>
    <dbReference type="NCBI Taxonomy" id="2174486"/>
    <lineage>
        <taxon>Bacteria</taxon>
        <taxon>Bacillati</taxon>
        <taxon>Bacillota</taxon>
        <taxon>Bacilli</taxon>
        <taxon>Bacillales</taxon>
        <taxon>Sporolactobacillaceae</taxon>
        <taxon>Camelliibacillus</taxon>
    </lineage>
</organism>
<dbReference type="SUPFAM" id="SSF55945">
    <property type="entry name" value="TATA-box binding protein-like"/>
    <property type="match status" value="1"/>
</dbReference>
<dbReference type="Gene3D" id="1.10.340.30">
    <property type="entry name" value="Hypothetical protein, domain 2"/>
    <property type="match status" value="1"/>
</dbReference>
<feature type="domain" description="HhH-GPD" evidence="7">
    <location>
        <begin position="103"/>
        <end position="267"/>
    </location>
</feature>
<evidence type="ECO:0000256" key="3">
    <source>
        <dbReference type="ARBA" id="ARBA00012000"/>
    </source>
</evidence>
<keyword evidence="9" id="KW-1185">Reference proteome</keyword>
<dbReference type="PROSITE" id="PS00516">
    <property type="entry name" value="ALKYLBASE_DNA_GLYCOS"/>
    <property type="match status" value="1"/>
</dbReference>
<dbReference type="EMBL" id="JBHSFW010000001">
    <property type="protein sequence ID" value="MFC4617640.1"/>
    <property type="molecule type" value="Genomic_DNA"/>
</dbReference>
<evidence type="ECO:0000256" key="1">
    <source>
        <dbReference type="ARBA" id="ARBA00000086"/>
    </source>
</evidence>
<proteinExistence type="inferred from homology"/>
<dbReference type="CDD" id="cd00056">
    <property type="entry name" value="ENDO3c"/>
    <property type="match status" value="1"/>
</dbReference>
<dbReference type="PANTHER" id="PTHR43003:SF12">
    <property type="entry name" value="DNA-3-METHYLADENINE GLYCOSYLASE"/>
    <property type="match status" value="1"/>
</dbReference>
<evidence type="ECO:0000259" key="7">
    <source>
        <dbReference type="SMART" id="SM00478"/>
    </source>
</evidence>